<comment type="caution">
    <text evidence="1">The sequence shown here is derived from an EMBL/GenBank/DDBJ whole genome shotgun (WGS) entry which is preliminary data.</text>
</comment>
<name>A0A8J6FBR3_ELECQ</name>
<evidence type="ECO:0000313" key="1">
    <source>
        <dbReference type="EMBL" id="KAG9484674.1"/>
    </source>
</evidence>
<evidence type="ECO:0000313" key="2">
    <source>
        <dbReference type="Proteomes" id="UP000770717"/>
    </source>
</evidence>
<accession>A0A8J6FBR3</accession>
<dbReference type="EMBL" id="WNTK01000004">
    <property type="protein sequence ID" value="KAG9484674.1"/>
    <property type="molecule type" value="Genomic_DNA"/>
</dbReference>
<protein>
    <submittedName>
        <fullName evidence="1">Uncharacterized protein</fullName>
    </submittedName>
</protein>
<organism evidence="1 2">
    <name type="scientific">Eleutherodactylus coqui</name>
    <name type="common">Puerto Rican coqui</name>
    <dbReference type="NCBI Taxonomy" id="57060"/>
    <lineage>
        <taxon>Eukaryota</taxon>
        <taxon>Metazoa</taxon>
        <taxon>Chordata</taxon>
        <taxon>Craniata</taxon>
        <taxon>Vertebrata</taxon>
        <taxon>Euteleostomi</taxon>
        <taxon>Amphibia</taxon>
        <taxon>Batrachia</taxon>
        <taxon>Anura</taxon>
        <taxon>Neobatrachia</taxon>
        <taxon>Hyloidea</taxon>
        <taxon>Eleutherodactylidae</taxon>
        <taxon>Eleutherodactylinae</taxon>
        <taxon>Eleutherodactylus</taxon>
        <taxon>Eleutherodactylus</taxon>
    </lineage>
</organism>
<reference evidence="1" key="1">
    <citation type="thesis" date="2020" institute="ProQuest LLC" country="789 East Eisenhower Parkway, Ann Arbor, MI, USA">
        <title>Comparative Genomics and Chromosome Evolution.</title>
        <authorList>
            <person name="Mudd A.B."/>
        </authorList>
    </citation>
    <scope>NUCLEOTIDE SEQUENCE</scope>
    <source>
        <strain evidence="1">HN-11 Male</strain>
        <tissue evidence="1">Kidney and liver</tissue>
    </source>
</reference>
<proteinExistence type="predicted"/>
<sequence length="92" mass="10625">MVSGIISLGLGARSHNRFVPERYTPSPCLIYTNMAHLRALHFTDTKWDIDRIFFFPQESHIPVKHTLCIASDYNWAVCGPLKFYEQHTTVIC</sequence>
<gene>
    <name evidence="1" type="ORF">GDO78_008023</name>
</gene>
<dbReference type="AlphaFoldDB" id="A0A8J6FBR3"/>
<keyword evidence="2" id="KW-1185">Reference proteome</keyword>
<dbReference type="Proteomes" id="UP000770717">
    <property type="component" value="Unassembled WGS sequence"/>
</dbReference>